<evidence type="ECO:0000313" key="5">
    <source>
        <dbReference type="EMBL" id="SHE81646.1"/>
    </source>
</evidence>
<dbReference type="InterPro" id="IPR011990">
    <property type="entry name" value="TPR-like_helical_dom_sf"/>
</dbReference>
<dbReference type="InterPro" id="IPR050952">
    <property type="entry name" value="TRIM-NHL_E3_ligases"/>
</dbReference>
<dbReference type="InterPro" id="IPR011042">
    <property type="entry name" value="6-blade_b-propeller_TolB-like"/>
</dbReference>
<keyword evidence="3" id="KW-1133">Transmembrane helix</keyword>
<protein>
    <submittedName>
        <fullName evidence="5">NHL repeat-containing protein</fullName>
    </submittedName>
</protein>
<keyword evidence="3" id="KW-0812">Transmembrane</keyword>
<feature type="repeat" description="NHL" evidence="2">
    <location>
        <begin position="58"/>
        <end position="92"/>
    </location>
</feature>
<dbReference type="STRING" id="1121256.SAMN02746089_00833"/>
<accession>A0A1M4WKA7</accession>
<evidence type="ECO:0000256" key="4">
    <source>
        <dbReference type="SAM" id="SignalP"/>
    </source>
</evidence>
<feature type="transmembrane region" description="Helical" evidence="3">
    <location>
        <begin position="442"/>
        <end position="464"/>
    </location>
</feature>
<feature type="repeat" description="NHL" evidence="2">
    <location>
        <begin position="316"/>
        <end position="359"/>
    </location>
</feature>
<keyword evidence="1" id="KW-0677">Repeat</keyword>
<dbReference type="PANTHER" id="PTHR24104">
    <property type="entry name" value="E3 UBIQUITIN-PROTEIN LIGASE NHLRC1-RELATED"/>
    <property type="match status" value="1"/>
</dbReference>
<dbReference type="SUPFAM" id="SSF48452">
    <property type="entry name" value="TPR-like"/>
    <property type="match status" value="1"/>
</dbReference>
<dbReference type="RefSeq" id="WP_073342004.1">
    <property type="nucleotide sequence ID" value="NZ_FQVH01000006.1"/>
</dbReference>
<gene>
    <name evidence="5" type="ORF">SAMN02746089_00833</name>
</gene>
<dbReference type="Gene3D" id="2.40.10.500">
    <property type="match status" value="1"/>
</dbReference>
<sequence length="478" mass="54363">MLHIKKMWAFIVIVFTLISAALPAYAEDIDYTLNLDGRRVPIPKAYDVQSVIINLDGGAVGFNKPEDIFVDQNGILYVADTGNNRIVKLEKDGYVLGVFKGPKDKPFNGPKGVFVNKNGDIFVADTGNGRIVHLDPNGNFVEEFVRPASKLLDNKYPFKPRKVVVDARGYLNVLNENDYHGVITIDGLNNFRGYVGTNKVAFSLINTLVRFFATPEQKAQLSKVVPPYFTDIFLDDEGYMYTTTVLSNSDQIKKINALGVNTFVTGKSFGEDWLPESWTQNTPYFTGITVDDKKVISAVDASARRIYQYDQEGNLLCVFGGQGERRGLFEYPSAIDVDKDGLLYVLDRDRNNIQIFQPTRFMSMVHNAVEMYYNGKYQQAATLWRDVLKIDSNYLLAHRQIGKALYKEGKWRESMKEYLKGEDKAGYSLAFDEYRHQIYRQYFGWVVLIVVLLIYLILKAVAILRRKANMIIGGRIRN</sequence>
<dbReference type="SUPFAM" id="SSF101898">
    <property type="entry name" value="NHL repeat"/>
    <property type="match status" value="1"/>
</dbReference>
<dbReference type="PANTHER" id="PTHR24104:SF25">
    <property type="entry name" value="PROTEIN LIN-41"/>
    <property type="match status" value="1"/>
</dbReference>
<keyword evidence="3" id="KW-0472">Membrane</keyword>
<proteinExistence type="predicted"/>
<dbReference type="AlphaFoldDB" id="A0A1M4WKA7"/>
<evidence type="ECO:0000256" key="3">
    <source>
        <dbReference type="SAM" id="Phobius"/>
    </source>
</evidence>
<dbReference type="Pfam" id="PF01436">
    <property type="entry name" value="NHL"/>
    <property type="match status" value="3"/>
</dbReference>
<name>A0A1M4WKA7_9THEO</name>
<dbReference type="Gene3D" id="2.120.10.30">
    <property type="entry name" value="TolB, C-terminal domain"/>
    <property type="match status" value="1"/>
</dbReference>
<dbReference type="EMBL" id="FQVH01000006">
    <property type="protein sequence ID" value="SHE81646.1"/>
    <property type="molecule type" value="Genomic_DNA"/>
</dbReference>
<dbReference type="PROSITE" id="PS51125">
    <property type="entry name" value="NHL"/>
    <property type="match status" value="3"/>
</dbReference>
<reference evidence="5 6" key="1">
    <citation type="submission" date="2016-11" db="EMBL/GenBank/DDBJ databases">
        <authorList>
            <person name="Jaros S."/>
            <person name="Januszkiewicz K."/>
            <person name="Wedrychowicz H."/>
        </authorList>
    </citation>
    <scope>NUCLEOTIDE SEQUENCE [LARGE SCALE GENOMIC DNA]</scope>
    <source>
        <strain evidence="5 6">DSM 17918</strain>
    </source>
</reference>
<evidence type="ECO:0000256" key="1">
    <source>
        <dbReference type="ARBA" id="ARBA00022737"/>
    </source>
</evidence>
<keyword evidence="6" id="KW-1185">Reference proteome</keyword>
<dbReference type="Gene3D" id="1.25.40.10">
    <property type="entry name" value="Tetratricopeptide repeat domain"/>
    <property type="match status" value="1"/>
</dbReference>
<evidence type="ECO:0000256" key="2">
    <source>
        <dbReference type="PROSITE-ProRule" id="PRU00504"/>
    </source>
</evidence>
<organism evidence="5 6">
    <name type="scientific">Caldanaerobius fijiensis DSM 17918</name>
    <dbReference type="NCBI Taxonomy" id="1121256"/>
    <lineage>
        <taxon>Bacteria</taxon>
        <taxon>Bacillati</taxon>
        <taxon>Bacillota</taxon>
        <taxon>Clostridia</taxon>
        <taxon>Thermoanaerobacterales</taxon>
        <taxon>Thermoanaerobacteraceae</taxon>
        <taxon>Caldanaerobius</taxon>
    </lineage>
</organism>
<dbReference type="CDD" id="cd05819">
    <property type="entry name" value="NHL"/>
    <property type="match status" value="1"/>
</dbReference>
<dbReference type="InterPro" id="IPR001258">
    <property type="entry name" value="NHL_repeat"/>
</dbReference>
<feature type="chain" id="PRO_5012725315" evidence="4">
    <location>
        <begin position="27"/>
        <end position="478"/>
    </location>
</feature>
<feature type="signal peptide" evidence="4">
    <location>
        <begin position="1"/>
        <end position="26"/>
    </location>
</feature>
<dbReference type="GO" id="GO:0008270">
    <property type="term" value="F:zinc ion binding"/>
    <property type="evidence" value="ECO:0007669"/>
    <property type="project" value="UniProtKB-KW"/>
</dbReference>
<feature type="repeat" description="NHL" evidence="2">
    <location>
        <begin position="100"/>
        <end position="137"/>
    </location>
</feature>
<keyword evidence="4" id="KW-0732">Signal</keyword>
<dbReference type="Proteomes" id="UP000184088">
    <property type="component" value="Unassembled WGS sequence"/>
</dbReference>
<evidence type="ECO:0000313" key="6">
    <source>
        <dbReference type="Proteomes" id="UP000184088"/>
    </source>
</evidence>
<dbReference type="OrthoDB" id="9799230at2"/>